<dbReference type="Proteomes" id="UP001595445">
    <property type="component" value="Unassembled WGS sequence"/>
</dbReference>
<evidence type="ECO:0008006" key="3">
    <source>
        <dbReference type="Google" id="ProtNLM"/>
    </source>
</evidence>
<reference evidence="2" key="1">
    <citation type="journal article" date="2019" name="Int. J. Syst. Evol. Microbiol.">
        <title>The Global Catalogue of Microorganisms (GCM) 10K type strain sequencing project: providing services to taxonomists for standard genome sequencing and annotation.</title>
        <authorList>
            <consortium name="The Broad Institute Genomics Platform"/>
            <consortium name="The Broad Institute Genome Sequencing Center for Infectious Disease"/>
            <person name="Wu L."/>
            <person name="Ma J."/>
        </authorList>
    </citation>
    <scope>NUCLEOTIDE SEQUENCE [LARGE SCALE GENOMIC DNA]</scope>
    <source>
        <strain evidence="2">KCTC 62102</strain>
    </source>
</reference>
<keyword evidence="2" id="KW-1185">Reference proteome</keyword>
<dbReference type="EMBL" id="JBHRSM010000006">
    <property type="protein sequence ID" value="MFC3085080.1"/>
    <property type="molecule type" value="Genomic_DNA"/>
</dbReference>
<evidence type="ECO:0000313" key="1">
    <source>
        <dbReference type="EMBL" id="MFC3085080.1"/>
    </source>
</evidence>
<evidence type="ECO:0000313" key="2">
    <source>
        <dbReference type="Proteomes" id="UP001595445"/>
    </source>
</evidence>
<sequence>MPTFHIPRKLIIGEVRIAEGDLLTAPGVAIVLAEPGAGKTALLASLAARFGTTPVKASIFERTTASCIVVDAFDEVARIDPTGLHRALKELRHTGADRTILSSRSGEWSDADTRLLHEILGTEPILARLVPFDQDEQALLFRHRHPDANFENFLSDAARHDLTHLLGNPEFLNLFADAFVQAGGRFTNRHEIFGDAVRYLARETNRSVTTRDAPTTEQRIAWADEVFARLLLSGSDGVSMAALAEGPTFPRLADLGLPDQRLPSILDTRLFRPAAGADRHEPVHRIVAEHCAARALVQRIDDPANAFTVKQCLSLVAPNGATRDDLRGLLGWMAALGSQNVQDAAIDVDPYAVLSNGDPSRLSVRSRHRLLEALGKLEADDPFFRRVDRWRSFSASGFFSPDIVDAIRPMIVREGGGDLRALLLELLSGSPAVTLLRPELEAIVLDATATPQCRHAALDCLVNAKLDLAFMVDPLIASATNEALRLAAKIVGYLGVARLPREKLRDLLLVCANLYPADPREREGVIGSRYFIRILVRAFDADLCGWLLGEITQGVACTCGARSWECYCRDGISKIAGHLLDRFFDIAEAPRDPVRIWRWLKPLNYHRAASAKDSAAVRVLQEEHHLRREIQRMIFEGLNTREAMIDQGIDRYGHAGLSFQYDDIRPMMDHAVATGNVELWDFFVHSHNFYRARGERGPDELRNYARQQALQNPDFLARWALRQRRQFRSWRQNRERRYRFQARRRRRERAAEGKAVRSLTRDRSIIEAGQHKGWLTYIARCYLVQPNDMDELTRGLIDVGASLRNYLRTVGDDIPTLEQCALGTARASVVRLHAACVAEFRATRDLSQIDRRVLAAVRTDIGGYNWGSEGERERFEEAVDGTLFRNAADADAFITGYVEAQLASGSETADVSWLERKPMFHFLLPKRPLEWLRKFPAIAHHPLNRLFDMAVRYGDRADLLSLIRERCADLDSGMLPHRLEAQRRFWFLRHFWFLDDDQSAVWSVLDRNPDFIFELEHIRSDQRGDDATWPDLSAAKIARILDTFIDRWPPVPLPSSWGTGSPKPESAYRYLTDIVYMIGRDTTDAVLPVLDGLLADPRMAPFHRNLRSIRAASRRTRSLRDFTPPSAAAVRGALDQGRPASVEHMRRVVVEFLGRLQDDVLGGDLGVIDQFYEKGQRLGENAATKRIVNWLRPRLEPLGFVDVIEHQLAGGNRCDITCSIQTPAGRRMLVVEVKGQWNAELFTAAQMQLADRYAVHPTAEEQGVYLVLWFGANEKIAGLKNHDNLQASGLKKKLEEGLPAELVGKIDVVVLDLSRR</sequence>
<comment type="caution">
    <text evidence="1">The sequence shown here is derived from an EMBL/GenBank/DDBJ whole genome shotgun (WGS) entry which is preliminary data.</text>
</comment>
<name>A0ABV7DRS9_9RHOB</name>
<proteinExistence type="predicted"/>
<dbReference type="RefSeq" id="WP_197647795.1">
    <property type="nucleotide sequence ID" value="NZ_JAEACP010000046.1"/>
</dbReference>
<organism evidence="1 2">
    <name type="scientific">Tabrizicola soli</name>
    <dbReference type="NCBI Taxonomy" id="2185115"/>
    <lineage>
        <taxon>Bacteria</taxon>
        <taxon>Pseudomonadati</taxon>
        <taxon>Pseudomonadota</taxon>
        <taxon>Alphaproteobacteria</taxon>
        <taxon>Rhodobacterales</taxon>
        <taxon>Paracoccaceae</taxon>
        <taxon>Tabrizicola</taxon>
    </lineage>
</organism>
<gene>
    <name evidence="1" type="ORF">ACFOD6_03360</name>
</gene>
<accession>A0ABV7DRS9</accession>
<protein>
    <recommendedName>
        <fullName evidence="3">ATP-binding protein</fullName>
    </recommendedName>
</protein>